<evidence type="ECO:0000313" key="3">
    <source>
        <dbReference type="EMBL" id="SHG01066.1"/>
    </source>
</evidence>
<proteinExistence type="predicted"/>
<reference evidence="3" key="1">
    <citation type="submission" date="2016-11" db="EMBL/GenBank/DDBJ databases">
        <authorList>
            <person name="Varghese N."/>
            <person name="Submissions S."/>
        </authorList>
    </citation>
    <scope>NUCLEOTIDE SEQUENCE</scope>
    <source>
        <strain evidence="3">DSM 4029</strain>
    </source>
</reference>
<dbReference type="PANTHER" id="PTHR42924:SF3">
    <property type="entry name" value="POLYMERASE_HISTIDINOL PHOSPHATASE N-TERMINAL DOMAIN-CONTAINING PROTEIN"/>
    <property type="match status" value="1"/>
</dbReference>
<dbReference type="GO" id="GO:0004534">
    <property type="term" value="F:5'-3' RNA exonuclease activity"/>
    <property type="evidence" value="ECO:0007669"/>
    <property type="project" value="TreeGrafter"/>
</dbReference>
<evidence type="ECO:0000313" key="2">
    <source>
        <dbReference type="EMBL" id="MZL69945.1"/>
    </source>
</evidence>
<dbReference type="SMART" id="SM00481">
    <property type="entry name" value="POLIIIAc"/>
    <property type="match status" value="1"/>
</dbReference>
<reference evidence="4" key="2">
    <citation type="submission" date="2016-11" db="EMBL/GenBank/DDBJ databases">
        <authorList>
            <person name="Jaros S."/>
            <person name="Januszkiewicz K."/>
            <person name="Wedrychowicz H."/>
        </authorList>
    </citation>
    <scope>NUCLEOTIDE SEQUENCE [LARGE SCALE GENOMIC DNA]</scope>
    <source>
        <strain evidence="4">DSM 4029</strain>
    </source>
</reference>
<dbReference type="InterPro" id="IPR003141">
    <property type="entry name" value="Pol/His_phosphatase_N"/>
</dbReference>
<dbReference type="Proteomes" id="UP000184089">
    <property type="component" value="Unassembled WGS sequence"/>
</dbReference>
<dbReference type="SUPFAM" id="SSF89550">
    <property type="entry name" value="PHP domain-like"/>
    <property type="match status" value="1"/>
</dbReference>
<sequence length="241" mass="25553">MGRFSAPAYKYDLHLHSCLSPCGDNEMTPATLVGMAKALGLDFIALTDHNSSLNCPAALEAGRFYQIPVLPGMELCTAEEVHVVCLFPTLEAALAFGEEVYAALPPIQNDPAIFGDQLVMDTEDQIVGRVDKLLINACSIPLSQVPQRVAAGGGVCWPAHLDKGANSLVSNLGIMSGEMGFSIGEFARIERAGQMIADGLVPADIKAITNSDAHYLKDIKAPSQGEYLPGEIRALLETAVG</sequence>
<accession>A0AAQ1MCY8</accession>
<dbReference type="Proteomes" id="UP000474718">
    <property type="component" value="Unassembled WGS sequence"/>
</dbReference>
<dbReference type="EMBL" id="WWVX01000006">
    <property type="protein sequence ID" value="MZL69945.1"/>
    <property type="molecule type" value="Genomic_DNA"/>
</dbReference>
<evidence type="ECO:0000313" key="5">
    <source>
        <dbReference type="Proteomes" id="UP000474718"/>
    </source>
</evidence>
<reference evidence="2 5" key="3">
    <citation type="journal article" date="2019" name="Nat. Med.">
        <title>A library of human gut bacterial isolates paired with longitudinal multiomics data enables mechanistic microbiome research.</title>
        <authorList>
            <person name="Poyet M."/>
            <person name="Groussin M."/>
            <person name="Gibbons S.M."/>
            <person name="Avila-Pacheco J."/>
            <person name="Jiang X."/>
            <person name="Kearney S.M."/>
            <person name="Perrotta A.R."/>
            <person name="Berdy B."/>
            <person name="Zhao S."/>
            <person name="Lieberman T.D."/>
            <person name="Swanson P.K."/>
            <person name="Smith M."/>
            <person name="Roesemann S."/>
            <person name="Alexander J.E."/>
            <person name="Rich S.A."/>
            <person name="Livny J."/>
            <person name="Vlamakis H."/>
            <person name="Clish C."/>
            <person name="Bullock K."/>
            <person name="Deik A."/>
            <person name="Scott J."/>
            <person name="Pierce K.A."/>
            <person name="Xavier R.J."/>
            <person name="Alm E.J."/>
        </authorList>
    </citation>
    <scope>NUCLEOTIDE SEQUENCE [LARGE SCALE GENOMIC DNA]</scope>
    <source>
        <strain evidence="2 5">BIOML-A2</strain>
    </source>
</reference>
<dbReference type="RefSeq" id="WP_021659030.1">
    <property type="nucleotide sequence ID" value="NZ_FQVY01000002.1"/>
</dbReference>
<gene>
    <name evidence="2" type="ORF">GT747_09295</name>
    <name evidence="3" type="ORF">SAMN05444424_1138</name>
</gene>
<dbReference type="GO" id="GO:0035312">
    <property type="term" value="F:5'-3' DNA exonuclease activity"/>
    <property type="evidence" value="ECO:0007669"/>
    <property type="project" value="TreeGrafter"/>
</dbReference>
<dbReference type="PANTHER" id="PTHR42924">
    <property type="entry name" value="EXONUCLEASE"/>
    <property type="match status" value="1"/>
</dbReference>
<keyword evidence="5" id="KW-1185">Reference proteome</keyword>
<dbReference type="InterPro" id="IPR004013">
    <property type="entry name" value="PHP_dom"/>
</dbReference>
<evidence type="ECO:0000259" key="1">
    <source>
        <dbReference type="SMART" id="SM00481"/>
    </source>
</evidence>
<dbReference type="InterPro" id="IPR052018">
    <property type="entry name" value="PHP_domain"/>
</dbReference>
<evidence type="ECO:0000313" key="4">
    <source>
        <dbReference type="Proteomes" id="UP000184089"/>
    </source>
</evidence>
<feature type="domain" description="Polymerase/histidinol phosphatase N-terminal" evidence="1">
    <location>
        <begin position="11"/>
        <end position="79"/>
    </location>
</feature>
<dbReference type="InterPro" id="IPR016195">
    <property type="entry name" value="Pol/histidinol_Pase-like"/>
</dbReference>
<dbReference type="Pfam" id="PF02811">
    <property type="entry name" value="PHP"/>
    <property type="match status" value="1"/>
</dbReference>
<dbReference type="Gene3D" id="3.20.20.140">
    <property type="entry name" value="Metal-dependent hydrolases"/>
    <property type="match status" value="1"/>
</dbReference>
<organism evidence="3 4">
    <name type="scientific">Bittarella massiliensis</name>
    <name type="common">ex Durand et al. 2017</name>
    <dbReference type="NCBI Taxonomy" id="1720313"/>
    <lineage>
        <taxon>Bacteria</taxon>
        <taxon>Bacillati</taxon>
        <taxon>Bacillota</taxon>
        <taxon>Clostridia</taxon>
        <taxon>Eubacteriales</taxon>
        <taxon>Oscillospiraceae</taxon>
        <taxon>Bittarella (ex Durand et al. 2017)</taxon>
    </lineage>
</organism>
<comment type="caution">
    <text evidence="3">The sequence shown here is derived from an EMBL/GenBank/DDBJ whole genome shotgun (WGS) entry which is preliminary data.</text>
</comment>
<dbReference type="CDD" id="cd07432">
    <property type="entry name" value="PHP_HisPPase"/>
    <property type="match status" value="1"/>
</dbReference>
<dbReference type="AlphaFoldDB" id="A0AAQ1MCY8"/>
<name>A0AAQ1MCY8_9FIRM</name>
<dbReference type="EMBL" id="FQVY01000002">
    <property type="protein sequence ID" value="SHG01066.1"/>
    <property type="molecule type" value="Genomic_DNA"/>
</dbReference>
<protein>
    <submittedName>
        <fullName evidence="2">PHP domain-containing protein</fullName>
    </submittedName>
</protein>